<gene>
    <name evidence="1" type="ORF">LMG27174_05526</name>
</gene>
<name>A0A6J5C816_9BURK</name>
<evidence type="ECO:0000313" key="2">
    <source>
        <dbReference type="Proteomes" id="UP000494205"/>
    </source>
</evidence>
<evidence type="ECO:0000313" key="1">
    <source>
        <dbReference type="EMBL" id="CAB3727920.1"/>
    </source>
</evidence>
<dbReference type="EMBL" id="CADIJZ010000025">
    <property type="protein sequence ID" value="CAB3727920.1"/>
    <property type="molecule type" value="Genomic_DNA"/>
</dbReference>
<proteinExistence type="predicted"/>
<evidence type="ECO:0008006" key="3">
    <source>
        <dbReference type="Google" id="ProtNLM"/>
    </source>
</evidence>
<accession>A0A6J5C816</accession>
<dbReference type="Proteomes" id="UP000494205">
    <property type="component" value="Unassembled WGS sequence"/>
</dbReference>
<dbReference type="AlphaFoldDB" id="A0A6J5C816"/>
<protein>
    <recommendedName>
        <fullName evidence="3">Fis family transcriptional regulator</fullName>
    </recommendedName>
</protein>
<reference evidence="1 2" key="1">
    <citation type="submission" date="2020-04" db="EMBL/GenBank/DDBJ databases">
        <authorList>
            <person name="De Canck E."/>
        </authorList>
    </citation>
    <scope>NUCLEOTIDE SEQUENCE [LARGE SCALE GENOMIC DNA]</scope>
    <source>
        <strain evidence="1 2">LMG 27174</strain>
    </source>
</reference>
<sequence length="170" mass="19190">MPFQCITMLKLKGCIKNINRSMPQNRKKSLSGNQPRRKPLGKAELLPYTAAHVREQLLCWHLSLAAFKAGKGNGDLLAKLVKALYLTWYLQDAGFGAVKREVYLEAEGILDAAAHSASRDVWIIENADCRPIIEILDLHEQQLLCAPVFAVHEAESRVVRFARSERRAPW</sequence>
<organism evidence="1 2">
    <name type="scientific">Paraburkholderia rhynchosiae</name>
    <dbReference type="NCBI Taxonomy" id="487049"/>
    <lineage>
        <taxon>Bacteria</taxon>
        <taxon>Pseudomonadati</taxon>
        <taxon>Pseudomonadota</taxon>
        <taxon>Betaproteobacteria</taxon>
        <taxon>Burkholderiales</taxon>
        <taxon>Burkholderiaceae</taxon>
        <taxon>Paraburkholderia</taxon>
    </lineage>
</organism>